<dbReference type="Proteomes" id="UP000764110">
    <property type="component" value="Unassembled WGS sequence"/>
</dbReference>
<gene>
    <name evidence="3" type="ORF">MHUMG1_08736</name>
</gene>
<keyword evidence="2" id="KW-0732">Signal</keyword>
<dbReference type="InterPro" id="IPR053216">
    <property type="entry name" value="Appressorial_penetr-assoc"/>
</dbReference>
<feature type="region of interest" description="Disordered" evidence="1">
    <location>
        <begin position="28"/>
        <end position="96"/>
    </location>
</feature>
<feature type="compositionally biased region" description="Gly residues" evidence="1">
    <location>
        <begin position="330"/>
        <end position="347"/>
    </location>
</feature>
<comment type="caution">
    <text evidence="3">The sequence shown here is derived from an EMBL/GenBank/DDBJ whole genome shotgun (WGS) entry which is preliminary data.</text>
</comment>
<accession>A0A9P8S4W0</accession>
<evidence type="ECO:0000313" key="4">
    <source>
        <dbReference type="Proteomes" id="UP000764110"/>
    </source>
</evidence>
<sequence>MHIAGLLVALVGFTGAIQAVDDSPFRPRVSRQLSRRQFQQRPGGNQGAVKPPGTIVVPPQKGNGQNGGNKGQNGGNKGQNGGNNQIGGGNGQEQQSLTLSRNSLQRTPNGLKNADAGTDEALHMYDQDEDRVATILTYLTVMGEVPAPEKMATVVFSQPRLCGNISPKDGMKISAVYRNINLGTFTNPQNTYNGNPQRLDGNGVVIGHSHVTCHLMENDELQGAAPIAAAAYLQDRERAKANNNGAPQKTCFKGFNGEGQKAGGGLTRIDLDLECGTNLAQGCWTCSTMTGASTHQAAIMGNADRPAQDAGIDNGINGGGNRGSNNKGGSNSGFNGGIIGGSNRGTA</sequence>
<feature type="signal peptide" evidence="2">
    <location>
        <begin position="1"/>
        <end position="19"/>
    </location>
</feature>
<evidence type="ECO:0008006" key="5">
    <source>
        <dbReference type="Google" id="ProtNLM"/>
    </source>
</evidence>
<feature type="compositionally biased region" description="Low complexity" evidence="1">
    <location>
        <begin position="30"/>
        <end position="41"/>
    </location>
</feature>
<proteinExistence type="predicted"/>
<reference evidence="3 4" key="1">
    <citation type="submission" date="2020-07" db="EMBL/GenBank/DDBJ databases">
        <title>Metarhizium humberi genome.</title>
        <authorList>
            <person name="Lysoe E."/>
        </authorList>
    </citation>
    <scope>NUCLEOTIDE SEQUENCE [LARGE SCALE GENOMIC DNA]</scope>
    <source>
        <strain evidence="3 4">ESALQ1638</strain>
    </source>
</reference>
<protein>
    <recommendedName>
        <fullName evidence="5">Ribosomal protein s17</fullName>
    </recommendedName>
</protein>
<organism evidence="3 4">
    <name type="scientific">Metarhizium humberi</name>
    <dbReference type="NCBI Taxonomy" id="2596975"/>
    <lineage>
        <taxon>Eukaryota</taxon>
        <taxon>Fungi</taxon>
        <taxon>Dikarya</taxon>
        <taxon>Ascomycota</taxon>
        <taxon>Pezizomycotina</taxon>
        <taxon>Sordariomycetes</taxon>
        <taxon>Hypocreomycetidae</taxon>
        <taxon>Hypocreales</taxon>
        <taxon>Clavicipitaceae</taxon>
        <taxon>Metarhizium</taxon>
    </lineage>
</organism>
<feature type="chain" id="PRO_5040495716" description="Ribosomal protein s17" evidence="2">
    <location>
        <begin position="20"/>
        <end position="347"/>
    </location>
</feature>
<feature type="compositionally biased region" description="Gly residues" evidence="1">
    <location>
        <begin position="64"/>
        <end position="91"/>
    </location>
</feature>
<name>A0A9P8S4W0_9HYPO</name>
<dbReference type="EMBL" id="JACEFI010000020">
    <property type="protein sequence ID" value="KAH0593598.1"/>
    <property type="molecule type" value="Genomic_DNA"/>
</dbReference>
<dbReference type="AlphaFoldDB" id="A0A9P8S4W0"/>
<feature type="region of interest" description="Disordered" evidence="1">
    <location>
        <begin position="305"/>
        <end position="347"/>
    </location>
</feature>
<dbReference type="PANTHER" id="PTHR34587">
    <property type="entry name" value="VWFA DOMAIN-CONTAINING PROTEIN"/>
    <property type="match status" value="1"/>
</dbReference>
<evidence type="ECO:0000313" key="3">
    <source>
        <dbReference type="EMBL" id="KAH0593598.1"/>
    </source>
</evidence>
<keyword evidence="4" id="KW-1185">Reference proteome</keyword>
<evidence type="ECO:0000256" key="2">
    <source>
        <dbReference type="SAM" id="SignalP"/>
    </source>
</evidence>
<evidence type="ECO:0000256" key="1">
    <source>
        <dbReference type="SAM" id="MobiDB-lite"/>
    </source>
</evidence>
<dbReference type="PANTHER" id="PTHR34587:SF2">
    <property type="entry name" value="G-PROTEIN COUPLED RECEPTORS FAMILY 1 PROFILE DOMAIN-CONTAINING PROTEIN"/>
    <property type="match status" value="1"/>
</dbReference>